<sequence length="192" mass="20322">MLGIRERNINQRLLPLECDNRTATLISKTLDLRPVKHSEEQGAPNPPGEIVLSCFTGSLKAAPGGRPGVRVIVTLHPGVTLASQSLRISAGPQLSTGRLQLHIPKIVVSVVDQAVDSEVEQAGVSAVDQAVISEVDSDVDSGVDQDVDLDVDQAGVQDVDSEVDQAVVSEVDQAHVQDVDSAGVQARVQERV</sequence>
<comment type="caution">
    <text evidence="1">The sequence shown here is derived from an EMBL/GenBank/DDBJ whole genome shotgun (WGS) entry which is preliminary data.</text>
</comment>
<dbReference type="Proteomes" id="UP001447188">
    <property type="component" value="Unassembled WGS sequence"/>
</dbReference>
<keyword evidence="2" id="KW-1185">Reference proteome</keyword>
<gene>
    <name evidence="1" type="ORF">Q9L58_008326</name>
</gene>
<name>A0ABR3GAD7_9PEZI</name>
<dbReference type="EMBL" id="JBBBZM010000151">
    <property type="protein sequence ID" value="KAL0632776.1"/>
    <property type="molecule type" value="Genomic_DNA"/>
</dbReference>
<protein>
    <submittedName>
        <fullName evidence="1">Uncharacterized protein</fullName>
    </submittedName>
</protein>
<evidence type="ECO:0000313" key="1">
    <source>
        <dbReference type="EMBL" id="KAL0632776.1"/>
    </source>
</evidence>
<organism evidence="1 2">
    <name type="scientific">Discina gigas</name>
    <dbReference type="NCBI Taxonomy" id="1032678"/>
    <lineage>
        <taxon>Eukaryota</taxon>
        <taxon>Fungi</taxon>
        <taxon>Dikarya</taxon>
        <taxon>Ascomycota</taxon>
        <taxon>Pezizomycotina</taxon>
        <taxon>Pezizomycetes</taxon>
        <taxon>Pezizales</taxon>
        <taxon>Discinaceae</taxon>
        <taxon>Discina</taxon>
    </lineage>
</organism>
<reference evidence="1 2" key="1">
    <citation type="submission" date="2024-02" db="EMBL/GenBank/DDBJ databases">
        <title>Discinaceae phylogenomics.</title>
        <authorList>
            <person name="Dirks A.C."/>
            <person name="James T.Y."/>
        </authorList>
    </citation>
    <scope>NUCLEOTIDE SEQUENCE [LARGE SCALE GENOMIC DNA]</scope>
    <source>
        <strain evidence="1 2">ACD0624</strain>
    </source>
</reference>
<accession>A0ABR3GAD7</accession>
<proteinExistence type="predicted"/>
<evidence type="ECO:0000313" key="2">
    <source>
        <dbReference type="Proteomes" id="UP001447188"/>
    </source>
</evidence>